<geneLocation type="mitochondrion" evidence="2"/>
<dbReference type="GO" id="GO:0005739">
    <property type="term" value="C:mitochondrion"/>
    <property type="evidence" value="ECO:0007669"/>
    <property type="project" value="UniProtKB-ARBA"/>
</dbReference>
<dbReference type="InterPro" id="IPR000477">
    <property type="entry name" value="RT_dom"/>
</dbReference>
<dbReference type="PANTHER" id="PTHR34047">
    <property type="entry name" value="NUCLEAR INTRON MATURASE 1, MITOCHONDRIAL-RELATED"/>
    <property type="match status" value="1"/>
</dbReference>
<protein>
    <submittedName>
        <fullName evidence="2">Orf724</fullName>
    </submittedName>
</protein>
<evidence type="ECO:0000259" key="1">
    <source>
        <dbReference type="PROSITE" id="PS50878"/>
    </source>
</evidence>
<organism evidence="2">
    <name type="scientific">Phaeodactylum tricornutum</name>
    <name type="common">Diatom</name>
    <dbReference type="NCBI Taxonomy" id="2850"/>
    <lineage>
        <taxon>Eukaryota</taxon>
        <taxon>Sar</taxon>
        <taxon>Stramenopiles</taxon>
        <taxon>Ochrophyta</taxon>
        <taxon>Bacillariophyta</taxon>
        <taxon>Bacillariophyceae</taxon>
        <taxon>Bacillariophycidae</taxon>
        <taxon>Naviculales</taxon>
        <taxon>Phaeodactylaceae</taxon>
        <taxon>Phaeodactylum</taxon>
    </lineage>
</organism>
<dbReference type="InterPro" id="IPR024937">
    <property type="entry name" value="Domain_X"/>
</dbReference>
<dbReference type="SUPFAM" id="SSF56672">
    <property type="entry name" value="DNA/RNA polymerases"/>
    <property type="match status" value="1"/>
</dbReference>
<dbReference type="InterPro" id="IPR051083">
    <property type="entry name" value="GrpII_Intron_Splice-Mob/Def"/>
</dbReference>
<proteinExistence type="predicted"/>
<gene>
    <name evidence="2" type="primary">cox1</name>
</gene>
<dbReference type="CDD" id="cd01651">
    <property type="entry name" value="RT_G2_intron"/>
    <property type="match status" value="1"/>
</dbReference>
<accession>F1DGN1</accession>
<feature type="domain" description="Reverse transcriptase" evidence="1">
    <location>
        <begin position="177"/>
        <end position="478"/>
    </location>
</feature>
<dbReference type="Pfam" id="PF01348">
    <property type="entry name" value="Intron_maturas2"/>
    <property type="match status" value="1"/>
</dbReference>
<dbReference type="PANTHER" id="PTHR34047:SF8">
    <property type="entry name" value="PROTEIN YKFC"/>
    <property type="match status" value="1"/>
</dbReference>
<dbReference type="AlphaFoldDB" id="F1DGN1"/>
<reference evidence="2" key="1">
    <citation type="journal article" date="2011" name="Gene">
        <title>Complex repeat structures and novel features in the mitochondrial genomes of the diatoms Phaeodactylum tricornutum and Thalassiosira pseudonana.</title>
        <authorList>
            <person name="Oudot-Le Secq M.P."/>
            <person name="Green B.R."/>
        </authorList>
    </citation>
    <scope>NUCLEOTIDE SEQUENCE</scope>
</reference>
<keyword evidence="2" id="KW-0496">Mitochondrion</keyword>
<dbReference type="Pfam" id="PF00078">
    <property type="entry name" value="RVT_1"/>
    <property type="match status" value="1"/>
</dbReference>
<dbReference type="InterPro" id="IPR043502">
    <property type="entry name" value="DNA/RNA_pol_sf"/>
</dbReference>
<evidence type="ECO:0000313" key="2">
    <source>
        <dbReference type="EMBL" id="ADY18509.1"/>
    </source>
</evidence>
<sequence length="724" mass="84044">MNRMLISNRSQRLGYMIKCFNRNRIFVRACETKRNRYQELPLTATITLDVICMTKRVLRVNILVVVVTVGLPKSRKRYGNGGLIVAATKIGVFSNTSKVMFKKCEVIQRRGLTTSNLGMGHKKSVQNLDNRFYQDKICNPERLIQAYELVSKSEASNTKGINSETLDSYSKDTIYSVSNSLKDHSFKFKPIRRVEIPKPNGGTRKLGIPSPRDKVIQKAMAMALEEIYEFKFLNSSHGFRPKRGTHSALKSVTRWTGTKWFIEGDISKCFDTLDHHILEQLLKKEVLSKPFIDLYWKAVKSHYINPVNKVEEFNSVGVPQGGSVLSPILSNIYLHELDKFMQNKIEKSKKSDVTSTDNPKYKKVHTKISNTRQYFSPTYRRNRSLSKEQEQERLKEILELEKVRAKYPSKIQGSGYRIYYVRYADDFLIGINGPRRIAEELKQELQIFLLNELKLTLNSEKTKLTRSDQGAYFLSARLKCHTSRTNDQKRRTNSVTKTGRKVRARGPQGRIIALAPLEHLIRKLQSQGICKIRNIRKHDVIPTRKTSWTNLDLVMIVKKYNAVWQGLLNYYSFAYNRCQLNYIHYLLHHSLACTFMNKLKFNSRRQVFKRYGETIQIQNDDDKLVAFKLEKSLPRIEKFSNSITRSGFETFKCSLRTRSVFDKPCKICDMKRNVEIHHRRPLKAHKTDNTLKGIQINQSRKQISLCVSCHQRVHNGLYDGPGIY</sequence>
<dbReference type="PROSITE" id="PS50878">
    <property type="entry name" value="RT_POL"/>
    <property type="match status" value="1"/>
</dbReference>
<dbReference type="EMBL" id="HQ840789">
    <property type="protein sequence ID" value="ADY18509.1"/>
    <property type="molecule type" value="Genomic_DNA"/>
</dbReference>
<dbReference type="GO" id="GO:0006397">
    <property type="term" value="P:mRNA processing"/>
    <property type="evidence" value="ECO:0007669"/>
    <property type="project" value="InterPro"/>
</dbReference>
<name>F1DGN1_PHATR</name>
<reference evidence="2" key="2">
    <citation type="submission" date="2011-01" db="EMBL/GenBank/DDBJ databases">
        <authorList>
            <person name="Oudot-Le Secq M.-P."/>
            <person name="Green B.R."/>
        </authorList>
    </citation>
    <scope>NUCLEOTIDE SEQUENCE</scope>
</reference>